<dbReference type="Pfam" id="PF04237">
    <property type="entry name" value="YjbR"/>
    <property type="match status" value="1"/>
</dbReference>
<dbReference type="PANTHER" id="PTHR35145">
    <property type="entry name" value="CYTOPLASMIC PROTEIN-RELATED"/>
    <property type="match status" value="1"/>
</dbReference>
<dbReference type="GO" id="GO:0003677">
    <property type="term" value="F:DNA binding"/>
    <property type="evidence" value="ECO:0007669"/>
    <property type="project" value="UniProtKB-KW"/>
</dbReference>
<keyword evidence="2" id="KW-1185">Reference proteome</keyword>
<proteinExistence type="predicted"/>
<name>A0A926DEF9_9FIRM</name>
<protein>
    <submittedName>
        <fullName evidence="1">MmcQ/YjbR family DNA-binding protein</fullName>
    </submittedName>
</protein>
<dbReference type="Proteomes" id="UP000620366">
    <property type="component" value="Unassembled WGS sequence"/>
</dbReference>
<organism evidence="1 2">
    <name type="scientific">Feifania hominis</name>
    <dbReference type="NCBI Taxonomy" id="2763660"/>
    <lineage>
        <taxon>Bacteria</taxon>
        <taxon>Bacillati</taxon>
        <taxon>Bacillota</taxon>
        <taxon>Clostridia</taxon>
        <taxon>Eubacteriales</taxon>
        <taxon>Feifaniaceae</taxon>
        <taxon>Feifania</taxon>
    </lineage>
</organism>
<dbReference type="RefSeq" id="WP_249300109.1">
    <property type="nucleotide sequence ID" value="NZ_JACRSP010000002.1"/>
</dbReference>
<dbReference type="InterPro" id="IPR058532">
    <property type="entry name" value="YjbR/MT2646/Rv2570-like"/>
</dbReference>
<evidence type="ECO:0000313" key="1">
    <source>
        <dbReference type="EMBL" id="MBC8536337.1"/>
    </source>
</evidence>
<dbReference type="PANTHER" id="PTHR35145:SF1">
    <property type="entry name" value="CYTOPLASMIC PROTEIN"/>
    <property type="match status" value="1"/>
</dbReference>
<sequence>MTRRELIDWGLALPGAYEDYPFDTVADGSCWTALRHRGNRRCFAFIYERGDVLFVNLKCEPMQGEFWRQVYASWVTPGYHMNKTHWVSAAIGPDTDYDALRQMLRESHALTAPRKKR</sequence>
<gene>
    <name evidence="1" type="ORF">H8695_06470</name>
</gene>
<dbReference type="SUPFAM" id="SSF142906">
    <property type="entry name" value="YjbR-like"/>
    <property type="match status" value="1"/>
</dbReference>
<reference evidence="1" key="1">
    <citation type="submission" date="2020-08" db="EMBL/GenBank/DDBJ databases">
        <title>Genome public.</title>
        <authorList>
            <person name="Liu C."/>
            <person name="Sun Q."/>
        </authorList>
    </citation>
    <scope>NUCLEOTIDE SEQUENCE</scope>
    <source>
        <strain evidence="1">BX7</strain>
    </source>
</reference>
<dbReference type="Gene3D" id="3.90.1150.30">
    <property type="match status" value="1"/>
</dbReference>
<dbReference type="InterPro" id="IPR007351">
    <property type="entry name" value="YjbR"/>
</dbReference>
<dbReference type="AlphaFoldDB" id="A0A926DEF9"/>
<evidence type="ECO:0000313" key="2">
    <source>
        <dbReference type="Proteomes" id="UP000620366"/>
    </source>
</evidence>
<dbReference type="EMBL" id="JACRSP010000002">
    <property type="protein sequence ID" value="MBC8536337.1"/>
    <property type="molecule type" value="Genomic_DNA"/>
</dbReference>
<keyword evidence="1" id="KW-0238">DNA-binding</keyword>
<comment type="caution">
    <text evidence="1">The sequence shown here is derived from an EMBL/GenBank/DDBJ whole genome shotgun (WGS) entry which is preliminary data.</text>
</comment>
<dbReference type="InterPro" id="IPR038056">
    <property type="entry name" value="YjbR-like_sf"/>
</dbReference>
<accession>A0A926DEF9</accession>